<protein>
    <submittedName>
        <fullName evidence="1">Coat protein</fullName>
    </submittedName>
</protein>
<gene>
    <name evidence="1" type="ORF">EXM69_17540</name>
</gene>
<dbReference type="RefSeq" id="WP_012047642.1">
    <property type="nucleotide sequence ID" value="NZ_CP046450.1"/>
</dbReference>
<proteinExistence type="predicted"/>
<dbReference type="EMBL" id="SGKC01000048">
    <property type="protein sequence ID" value="NEZ93694.1"/>
    <property type="molecule type" value="Genomic_DNA"/>
</dbReference>
<keyword evidence="1" id="KW-0167">Capsid protein</keyword>
<dbReference type="GeneID" id="5185983"/>
<dbReference type="InterPro" id="IPR045404">
    <property type="entry name" value="Gp13-like"/>
</dbReference>
<keyword evidence="1" id="KW-0946">Virion</keyword>
<dbReference type="Pfam" id="PF20036">
    <property type="entry name" value="Gp13-like"/>
    <property type="match status" value="1"/>
</dbReference>
<dbReference type="AlphaFoldDB" id="A0A846I5U3"/>
<reference evidence="1 2" key="1">
    <citation type="submission" date="2019-02" db="EMBL/GenBank/DDBJ databases">
        <title>Genome sequencing of Clostridium botulinum clinical isolates.</title>
        <authorList>
            <person name="Brunt J."/>
            <person name="Van Vliet A.H.M."/>
            <person name="Stringer S.C."/>
            <person name="Grant K.A."/>
            <person name="Carter A.C."/>
            <person name="Peck M.W."/>
        </authorList>
    </citation>
    <scope>NUCLEOTIDE SEQUENCE [LARGE SCALE GENOMIC DNA]</scope>
    <source>
        <strain evidence="1 2">H142660711</strain>
    </source>
</reference>
<evidence type="ECO:0000313" key="1">
    <source>
        <dbReference type="EMBL" id="NEZ93694.1"/>
    </source>
</evidence>
<comment type="caution">
    <text evidence="1">The sequence shown here is derived from an EMBL/GenBank/DDBJ whole genome shotgun (WGS) entry which is preliminary data.</text>
</comment>
<sequence length="321" mass="35223">MGTKLSDVIVPELFNPYVVNRTMEKSALVQSGIITNNSEFDGLASQASPLINMPFFEDLTGESEQIIEDTDLEAAKITSNKDVAAILRRAKMWSATDLSAALAGKDPMAAIGELVSGFWTRDMQKELIAILKGIFLSTSMKNNLLDISAMTEGAAKWSASAFIDAQQMLGDAQELLTGVMMHSAVKSELKKQNLIQTIRPSDSAEFDVYQDKRVIVDDGCPVDVGGVYTTYLFGQGALALGNGNPVGFIPTETDRDKKKGSGVDYLINRKTMILHPRGVKFTNAKVAKVEGPSRAELQEKTNWERVYEPKQIRIVAFKHKI</sequence>
<organism evidence="1 2">
    <name type="scientific">Clostridium botulinum</name>
    <dbReference type="NCBI Taxonomy" id="1491"/>
    <lineage>
        <taxon>Bacteria</taxon>
        <taxon>Bacillati</taxon>
        <taxon>Bacillota</taxon>
        <taxon>Clostridia</taxon>
        <taxon>Eubacteriales</taxon>
        <taxon>Clostridiaceae</taxon>
        <taxon>Clostridium</taxon>
    </lineage>
</organism>
<dbReference type="Proteomes" id="UP000473887">
    <property type="component" value="Unassembled WGS sequence"/>
</dbReference>
<name>A0A846I5U3_CLOBO</name>
<accession>A0A846I5U3</accession>
<evidence type="ECO:0000313" key="2">
    <source>
        <dbReference type="Proteomes" id="UP000473887"/>
    </source>
</evidence>